<dbReference type="Pfam" id="PF00037">
    <property type="entry name" value="Fer4"/>
    <property type="match status" value="1"/>
</dbReference>
<organism evidence="2 3">
    <name type="scientific">Geodia barretti</name>
    <name type="common">Barrett's horny sponge</name>
    <dbReference type="NCBI Taxonomy" id="519541"/>
    <lineage>
        <taxon>Eukaryota</taxon>
        <taxon>Metazoa</taxon>
        <taxon>Porifera</taxon>
        <taxon>Demospongiae</taxon>
        <taxon>Heteroscleromorpha</taxon>
        <taxon>Tetractinellida</taxon>
        <taxon>Astrophorina</taxon>
        <taxon>Geodiidae</taxon>
        <taxon>Geodia</taxon>
    </lineage>
</organism>
<dbReference type="InterPro" id="IPR036291">
    <property type="entry name" value="NAD(P)-bd_dom_sf"/>
</dbReference>
<proteinExistence type="predicted"/>
<dbReference type="AlphaFoldDB" id="A0AA35WKD6"/>
<evidence type="ECO:0000313" key="2">
    <source>
        <dbReference type="EMBL" id="CAI8017022.1"/>
    </source>
</evidence>
<dbReference type="PROSITE" id="PS00198">
    <property type="entry name" value="4FE4S_FER_1"/>
    <property type="match status" value="1"/>
</dbReference>
<accession>A0AA35WKD6</accession>
<dbReference type="Pfam" id="PF13561">
    <property type="entry name" value="adh_short_C2"/>
    <property type="match status" value="1"/>
</dbReference>
<dbReference type="InterPro" id="IPR017900">
    <property type="entry name" value="4Fe4S_Fe_S_CS"/>
</dbReference>
<sequence length="201" mass="21940">MKAVNEGRIGITDSVIRHWDLCIQCRACEVACPSGVPYGNLIEATMQQVADKRKPNFVNDKIASLALKRLLPNQGLLSMVVGSMRLYQRLGVQTAIRKSGLLRLLPGNMGELEGSMPELPSEVFKAQGQAGQHERRWESAKEQNADLTLEAYYEEMGKRVPIGRVGEAREAGDLVTFLVSDRAAYITGVAVNIDGGTSPVV</sequence>
<feature type="domain" description="4Fe-4S ferredoxin-type" evidence="1">
    <location>
        <begin position="13"/>
        <end position="42"/>
    </location>
</feature>
<comment type="caution">
    <text evidence="2">The sequence shown here is derived from an EMBL/GenBank/DDBJ whole genome shotgun (WGS) entry which is preliminary data.</text>
</comment>
<evidence type="ECO:0000259" key="1">
    <source>
        <dbReference type="PROSITE" id="PS51379"/>
    </source>
</evidence>
<evidence type="ECO:0000313" key="3">
    <source>
        <dbReference type="Proteomes" id="UP001174909"/>
    </source>
</evidence>
<dbReference type="Proteomes" id="UP001174909">
    <property type="component" value="Unassembled WGS sequence"/>
</dbReference>
<name>A0AA35WKD6_GEOBA</name>
<protein>
    <submittedName>
        <fullName evidence="2">Probable glycolate oxidase iron-sulfur subunit</fullName>
    </submittedName>
</protein>
<dbReference type="EMBL" id="CASHTH010001587">
    <property type="protein sequence ID" value="CAI8017022.1"/>
    <property type="molecule type" value="Genomic_DNA"/>
</dbReference>
<dbReference type="InterPro" id="IPR002347">
    <property type="entry name" value="SDR_fam"/>
</dbReference>
<dbReference type="SUPFAM" id="SSF51735">
    <property type="entry name" value="NAD(P)-binding Rossmann-fold domains"/>
    <property type="match status" value="1"/>
</dbReference>
<gene>
    <name evidence="2" type="ORF">GBAR_LOCUS10389</name>
</gene>
<dbReference type="Gene3D" id="3.30.70.20">
    <property type="match status" value="1"/>
</dbReference>
<keyword evidence="3" id="KW-1185">Reference proteome</keyword>
<dbReference type="PROSITE" id="PS51379">
    <property type="entry name" value="4FE4S_FER_2"/>
    <property type="match status" value="1"/>
</dbReference>
<reference evidence="2" key="1">
    <citation type="submission" date="2023-03" db="EMBL/GenBank/DDBJ databases">
        <authorList>
            <person name="Steffen K."/>
            <person name="Cardenas P."/>
        </authorList>
    </citation>
    <scope>NUCLEOTIDE SEQUENCE</scope>
</reference>
<dbReference type="SUPFAM" id="SSF54862">
    <property type="entry name" value="4Fe-4S ferredoxins"/>
    <property type="match status" value="1"/>
</dbReference>
<dbReference type="InterPro" id="IPR017896">
    <property type="entry name" value="4Fe4S_Fe-S-bd"/>
</dbReference>
<dbReference type="PANTHER" id="PTHR32479:SF17">
    <property type="entry name" value="GLYCOLATE OXIDASE IRON-SULFUR SUBUNIT"/>
    <property type="match status" value="1"/>
</dbReference>
<dbReference type="PANTHER" id="PTHR32479">
    <property type="entry name" value="GLYCOLATE OXIDASE IRON-SULFUR SUBUNIT"/>
    <property type="match status" value="1"/>
</dbReference>
<dbReference type="Gene3D" id="3.40.50.720">
    <property type="entry name" value="NAD(P)-binding Rossmann-like Domain"/>
    <property type="match status" value="1"/>
</dbReference>